<name>A0A9P8IDS4_9PEZI</name>
<protein>
    <recommendedName>
        <fullName evidence="2">PD-(D/E)XK nuclease-like domain-containing protein</fullName>
    </recommendedName>
</protein>
<feature type="region of interest" description="Disordered" evidence="1">
    <location>
        <begin position="81"/>
        <end position="189"/>
    </location>
</feature>
<feature type="compositionally biased region" description="Basic residues" evidence="1">
    <location>
        <begin position="107"/>
        <end position="117"/>
    </location>
</feature>
<dbReference type="Pfam" id="PF20516">
    <property type="entry name" value="PDDEXK_12"/>
    <property type="match status" value="1"/>
</dbReference>
<evidence type="ECO:0000259" key="2">
    <source>
        <dbReference type="Pfam" id="PF20516"/>
    </source>
</evidence>
<dbReference type="Proteomes" id="UP000750711">
    <property type="component" value="Unassembled WGS sequence"/>
</dbReference>
<dbReference type="InterPro" id="IPR046797">
    <property type="entry name" value="PDDEXK_12"/>
</dbReference>
<comment type="caution">
    <text evidence="3">The sequence shown here is derived from an EMBL/GenBank/DDBJ whole genome shotgun (WGS) entry which is preliminary data.</text>
</comment>
<reference evidence="3" key="1">
    <citation type="submission" date="2021-03" db="EMBL/GenBank/DDBJ databases">
        <title>Comparative genomics and phylogenomic investigation of the class Geoglossomycetes provide insights into ecological specialization and systematics.</title>
        <authorList>
            <person name="Melie T."/>
            <person name="Pirro S."/>
            <person name="Miller A.N."/>
            <person name="Quandt A."/>
        </authorList>
    </citation>
    <scope>NUCLEOTIDE SEQUENCE</scope>
    <source>
        <strain evidence="3">CAQ_001_2017</strain>
    </source>
</reference>
<organism evidence="3 4">
    <name type="scientific">Trichoglossum hirsutum</name>
    <dbReference type="NCBI Taxonomy" id="265104"/>
    <lineage>
        <taxon>Eukaryota</taxon>
        <taxon>Fungi</taxon>
        <taxon>Dikarya</taxon>
        <taxon>Ascomycota</taxon>
        <taxon>Pezizomycotina</taxon>
        <taxon>Geoglossomycetes</taxon>
        <taxon>Geoglossales</taxon>
        <taxon>Geoglossaceae</taxon>
        <taxon>Trichoglossum</taxon>
    </lineage>
</organism>
<evidence type="ECO:0000313" key="4">
    <source>
        <dbReference type="Proteomes" id="UP000750711"/>
    </source>
</evidence>
<sequence>MAARQKRRNPSDMSLSHFLLHSAATNSRPNIADWIRGLGAPSDSTDPAAPPTPPAKRREVDSNPQSRYHQCLRDEHTNALLMSGSSRKQKVQKTSAIRDDDNFPTRGRTRKSGRARGRVVVSMREQMAAVPEDDTNTPPLTEGPASASVASEYDAISEAPSFPLPTVTSLRERSSTRSSSPKKKTVTKREDLALLNPTIEFKGFDEAENCGIELPQSVKELWYRCDARRSATPGMSPPIPLTSRDLMQIEDTLKDAFEMANIWRSTTTEPHWMSAVVGPILHLIRKLSIFHDKDKNSNENVTVMDITSIDISPSHLCPYSNTSLYLDLDKRIDYAIGLFPSRSTLRTLRNATYNTAIKSVNQTSTFCNFIPVFINVEIKKKHVGKDPAIQLGAWIAAEFRKRLIEGWTGIEADDTRGRGSLSLGSPVFAIEIEADTWLLYVVTAQLKPLKSCKPSKNVTKENYEIDTTDQDFEMFFFGPMRLGDTYSMDDTKRLVENLCDISLWGQTEFKKWWEETILAACEE</sequence>
<evidence type="ECO:0000256" key="1">
    <source>
        <dbReference type="SAM" id="MobiDB-lite"/>
    </source>
</evidence>
<evidence type="ECO:0000313" key="3">
    <source>
        <dbReference type="EMBL" id="KAH0552947.1"/>
    </source>
</evidence>
<dbReference type="EMBL" id="JAGHQM010001687">
    <property type="protein sequence ID" value="KAH0552947.1"/>
    <property type="molecule type" value="Genomic_DNA"/>
</dbReference>
<dbReference type="AlphaFoldDB" id="A0A9P8IDS4"/>
<keyword evidence="4" id="KW-1185">Reference proteome</keyword>
<feature type="domain" description="PD-(D/E)XK nuclease-like" evidence="2">
    <location>
        <begin position="243"/>
        <end position="509"/>
    </location>
</feature>
<gene>
    <name evidence="3" type="ORF">GP486_006857</name>
</gene>
<proteinExistence type="predicted"/>
<accession>A0A9P8IDS4</accession>
<feature type="region of interest" description="Disordered" evidence="1">
    <location>
        <begin position="33"/>
        <end position="67"/>
    </location>
</feature>